<dbReference type="PRINTS" id="PR00080">
    <property type="entry name" value="SDRFAMILY"/>
</dbReference>
<comment type="similarity">
    <text evidence="1">Belongs to the short-chain dehydrogenases/reductases (SDR) family.</text>
</comment>
<dbReference type="RefSeq" id="WP_092698407.1">
    <property type="nucleotide sequence ID" value="NZ_FNFC01000001.1"/>
</dbReference>
<dbReference type="InterPro" id="IPR050259">
    <property type="entry name" value="SDR"/>
</dbReference>
<accession>A0A1G8RWU9</accession>
<dbReference type="AlphaFoldDB" id="A0A1G8RWU9"/>
<reference evidence="2 3" key="1">
    <citation type="submission" date="2016-10" db="EMBL/GenBank/DDBJ databases">
        <authorList>
            <person name="de Groot N.N."/>
        </authorList>
    </citation>
    <scope>NUCLEOTIDE SEQUENCE [LARGE SCALE GENOMIC DNA]</scope>
    <source>
        <strain evidence="2 3">IBRC-M10015</strain>
    </source>
</reference>
<protein>
    <submittedName>
        <fullName evidence="2">2-hydroxycyclohexanecarboxyl-CoA dehydrogenase</fullName>
    </submittedName>
</protein>
<dbReference type="PRINTS" id="PR00081">
    <property type="entry name" value="GDHRDH"/>
</dbReference>
<gene>
    <name evidence="2" type="ORF">SAMN05216226_101146</name>
</gene>
<dbReference type="Gene3D" id="3.40.50.720">
    <property type="entry name" value="NAD(P)-binding Rossmann-like Domain"/>
    <property type="match status" value="1"/>
</dbReference>
<dbReference type="SUPFAM" id="SSF51735">
    <property type="entry name" value="NAD(P)-binding Rossmann-fold domains"/>
    <property type="match status" value="1"/>
</dbReference>
<organism evidence="2 3">
    <name type="scientific">Halovenus aranensis</name>
    <dbReference type="NCBI Taxonomy" id="890420"/>
    <lineage>
        <taxon>Archaea</taxon>
        <taxon>Methanobacteriati</taxon>
        <taxon>Methanobacteriota</taxon>
        <taxon>Stenosarchaea group</taxon>
        <taxon>Halobacteria</taxon>
        <taxon>Halobacteriales</taxon>
        <taxon>Haloarculaceae</taxon>
        <taxon>Halovenus</taxon>
    </lineage>
</organism>
<evidence type="ECO:0000313" key="2">
    <source>
        <dbReference type="EMBL" id="SDJ21025.1"/>
    </source>
</evidence>
<dbReference type="GO" id="GO:0032787">
    <property type="term" value="P:monocarboxylic acid metabolic process"/>
    <property type="evidence" value="ECO:0007669"/>
    <property type="project" value="UniProtKB-ARBA"/>
</dbReference>
<dbReference type="PANTHER" id="PTHR42879">
    <property type="entry name" value="3-OXOACYL-(ACYL-CARRIER-PROTEIN) REDUCTASE"/>
    <property type="match status" value="1"/>
</dbReference>
<proteinExistence type="inferred from homology"/>
<dbReference type="Proteomes" id="UP000198856">
    <property type="component" value="Unassembled WGS sequence"/>
</dbReference>
<dbReference type="PROSITE" id="PS00061">
    <property type="entry name" value="ADH_SHORT"/>
    <property type="match status" value="1"/>
</dbReference>
<sequence>MRGLDTKTALVTGGGGGFGTAIARRLATEGATVAVNDLDEQRTADTVEAIREAGGEAFPAVADVTDLAAVQSMVAEVEDRAGLDILVNNAGWDRISWFLDQEPEAWDRILDVNLRGQINCARAAGELFSAQEHGTIVAISSDAGRVGSSGEAVYAGTKGGVIAFTKTLARELARDGVTCNVVCPGPADTPMTREMRAESDLAASIFDAMEDQTPLGRMTDPDDVAGAVAFLASDDAAFVTGQVLSVSGGLTMVG</sequence>
<dbReference type="FunFam" id="3.40.50.720:FF:000084">
    <property type="entry name" value="Short-chain dehydrogenase reductase"/>
    <property type="match status" value="1"/>
</dbReference>
<dbReference type="InterPro" id="IPR036291">
    <property type="entry name" value="NAD(P)-bd_dom_sf"/>
</dbReference>
<evidence type="ECO:0000256" key="1">
    <source>
        <dbReference type="ARBA" id="ARBA00006484"/>
    </source>
</evidence>
<dbReference type="OrthoDB" id="7442at2157"/>
<name>A0A1G8RWU9_9EURY</name>
<dbReference type="Pfam" id="PF13561">
    <property type="entry name" value="adh_short_C2"/>
    <property type="match status" value="1"/>
</dbReference>
<evidence type="ECO:0000313" key="3">
    <source>
        <dbReference type="Proteomes" id="UP000198856"/>
    </source>
</evidence>
<dbReference type="InterPro" id="IPR020904">
    <property type="entry name" value="Sc_DH/Rdtase_CS"/>
</dbReference>
<dbReference type="NCBIfam" id="NF005559">
    <property type="entry name" value="PRK07231.1"/>
    <property type="match status" value="1"/>
</dbReference>
<dbReference type="STRING" id="890420.SAMN05216226_101146"/>
<dbReference type="PANTHER" id="PTHR42879:SF2">
    <property type="entry name" value="3-OXOACYL-[ACYL-CARRIER-PROTEIN] REDUCTASE FABG"/>
    <property type="match status" value="1"/>
</dbReference>
<dbReference type="InterPro" id="IPR002347">
    <property type="entry name" value="SDR_fam"/>
</dbReference>
<keyword evidence="3" id="KW-1185">Reference proteome</keyword>
<dbReference type="EMBL" id="FNFC01000001">
    <property type="protein sequence ID" value="SDJ21025.1"/>
    <property type="molecule type" value="Genomic_DNA"/>
</dbReference>